<keyword evidence="1" id="KW-0175">Coiled coil</keyword>
<evidence type="ECO:0000256" key="2">
    <source>
        <dbReference type="SAM" id="MobiDB-lite"/>
    </source>
</evidence>
<evidence type="ECO:0000313" key="3">
    <source>
        <dbReference type="EMBL" id="CAK9204386.1"/>
    </source>
</evidence>
<feature type="compositionally biased region" description="Basic and acidic residues" evidence="2">
    <location>
        <begin position="105"/>
        <end position="114"/>
    </location>
</feature>
<dbReference type="PANTHER" id="PTHR34121">
    <property type="entry name" value="MYOSIN-11"/>
    <property type="match status" value="1"/>
</dbReference>
<dbReference type="PANTHER" id="PTHR34121:SF1">
    <property type="entry name" value="FILAMIN-A-INTERACTING PROTEIN 1"/>
    <property type="match status" value="1"/>
</dbReference>
<feature type="coiled-coil region" evidence="1">
    <location>
        <begin position="473"/>
        <end position="500"/>
    </location>
</feature>
<dbReference type="EMBL" id="OZ019906">
    <property type="protein sequence ID" value="CAK9204386.1"/>
    <property type="molecule type" value="Genomic_DNA"/>
</dbReference>
<feature type="compositionally biased region" description="Acidic residues" evidence="2">
    <location>
        <begin position="651"/>
        <end position="666"/>
    </location>
</feature>
<accession>A0ABP0TT47</accession>
<name>A0ABP0TT47_9BRYO</name>
<feature type="coiled-coil region" evidence="1">
    <location>
        <begin position="345"/>
        <end position="379"/>
    </location>
</feature>
<keyword evidence="4" id="KW-1185">Reference proteome</keyword>
<proteinExistence type="predicted"/>
<evidence type="ECO:0000256" key="1">
    <source>
        <dbReference type="SAM" id="Coils"/>
    </source>
</evidence>
<organism evidence="3 4">
    <name type="scientific">Sphagnum troendelagicum</name>
    <dbReference type="NCBI Taxonomy" id="128251"/>
    <lineage>
        <taxon>Eukaryota</taxon>
        <taxon>Viridiplantae</taxon>
        <taxon>Streptophyta</taxon>
        <taxon>Embryophyta</taxon>
        <taxon>Bryophyta</taxon>
        <taxon>Sphagnophytina</taxon>
        <taxon>Sphagnopsida</taxon>
        <taxon>Sphagnales</taxon>
        <taxon>Sphagnaceae</taxon>
        <taxon>Sphagnum</taxon>
    </lineage>
</organism>
<feature type="region of interest" description="Disordered" evidence="2">
    <location>
        <begin position="93"/>
        <end position="117"/>
    </location>
</feature>
<feature type="region of interest" description="Disordered" evidence="2">
    <location>
        <begin position="607"/>
        <end position="674"/>
    </location>
</feature>
<protein>
    <submittedName>
        <fullName evidence="3">Uncharacterized protein</fullName>
    </submittedName>
</protein>
<gene>
    <name evidence="3" type="ORF">CSSPTR1EN2_LOCUS7360</name>
</gene>
<evidence type="ECO:0000313" key="4">
    <source>
        <dbReference type="Proteomes" id="UP001497512"/>
    </source>
</evidence>
<reference evidence="3" key="1">
    <citation type="submission" date="2024-02" db="EMBL/GenBank/DDBJ databases">
        <authorList>
            <consortium name="ELIXIR-Norway"/>
            <consortium name="Elixir Norway"/>
        </authorList>
    </citation>
    <scope>NUCLEOTIDE SEQUENCE</scope>
</reference>
<sequence length="674" mass="75031">MSWLKSAISRAAEVGTKTNNLTRTARTFADAVIQQAAGGAKIVQDRLSGRNLNSFKNAVRRLDEVALNAQKLERVQALACWLATLQDIQHNLNGETSTGGTESPRSSHDEDSASSRRASSVYFLDPDIGSGEPLNFRDAFLHSQALENIVTSMILEAPVEEEVSMLLDIFGLCLAGGQELHNAIISSIQDLSKSYSTHVEEVMIKKEDLLQLARDATTGLKLSLEVERLDFEIVNLQQQIAEKLGLLEALKDGASGDPTSNTIQLEEILQLGARLRSCLQKKTHLIHLGDTREGRALKVEMLKGLTTTLKSVAADMETEIVENRQQKQEALDYRVTKAQEVTEIEKALATDIRDLTKRRDELEAELNEVKGSLAAATSRHINIQEEKEQFDEASGHIVAQLSIREDELTRSIAARKVEANTVDTWLSFLEDTWLLQTICGQEREMQTQVAYEDSKKQYLQLAATSLLCQEVELNNLLKHLKFCADELEALQHKQENMQELGMEGVSGDIITAKHKIQDKYLDTESQVVSALKSISKLKTDVQAYHQLGKDEEADETIIKLTGIFEMVDKLRAEFEGRQQPLWDTEDHGPKIVGRSLSFVQDTLVHSSTASSQQLEESELPMVSRDTNPSAEHGEDGAFLAAREVITTSPPEEQEGWELDELDEELSREDTATVS</sequence>
<dbReference type="Proteomes" id="UP001497512">
    <property type="component" value="Chromosome 14"/>
</dbReference>